<feature type="signal peptide" evidence="2">
    <location>
        <begin position="1"/>
        <end position="22"/>
    </location>
</feature>
<dbReference type="EMBL" id="JAUPFM010000013">
    <property type="protein sequence ID" value="KAK2833327.1"/>
    <property type="molecule type" value="Genomic_DNA"/>
</dbReference>
<feature type="transmembrane region" description="Helical" evidence="1">
    <location>
        <begin position="130"/>
        <end position="150"/>
    </location>
</feature>
<protein>
    <submittedName>
        <fullName evidence="3">Uncharacterized protein</fullName>
    </submittedName>
</protein>
<keyword evidence="1" id="KW-1133">Transmembrane helix</keyword>
<dbReference type="Proteomes" id="UP001187415">
    <property type="component" value="Unassembled WGS sequence"/>
</dbReference>
<comment type="caution">
    <text evidence="3">The sequence shown here is derived from an EMBL/GenBank/DDBJ whole genome shotgun (WGS) entry which is preliminary data.</text>
</comment>
<accession>A0AA88MBX3</accession>
<evidence type="ECO:0000256" key="2">
    <source>
        <dbReference type="SAM" id="SignalP"/>
    </source>
</evidence>
<organism evidence="3 4">
    <name type="scientific">Channa striata</name>
    <name type="common">Snakehead murrel</name>
    <name type="synonym">Ophicephalus striatus</name>
    <dbReference type="NCBI Taxonomy" id="64152"/>
    <lineage>
        <taxon>Eukaryota</taxon>
        <taxon>Metazoa</taxon>
        <taxon>Chordata</taxon>
        <taxon>Craniata</taxon>
        <taxon>Vertebrata</taxon>
        <taxon>Euteleostomi</taxon>
        <taxon>Actinopterygii</taxon>
        <taxon>Neopterygii</taxon>
        <taxon>Teleostei</taxon>
        <taxon>Neoteleostei</taxon>
        <taxon>Acanthomorphata</taxon>
        <taxon>Anabantaria</taxon>
        <taxon>Anabantiformes</taxon>
        <taxon>Channoidei</taxon>
        <taxon>Channidae</taxon>
        <taxon>Channa</taxon>
    </lineage>
</organism>
<keyword evidence="1" id="KW-0472">Membrane</keyword>
<name>A0AA88MBX3_CHASR</name>
<keyword evidence="2" id="KW-0732">Signal</keyword>
<sequence length="242" mass="26765">MKSSMCLIIVIAMTLYISRTLGCLQRNASCENIKTPDGFKFPFNCPAGMEVSAFINDTVAAHADLHAKTYNFSSDVVSMNDSVIVMRQCRDLKIHCVLNNGPYVDESCENYNVKEVLNHPDLQKPRILKISVSVGVIVVFCITGILFGVIKKIWRKKTAQGETAETRSLYLCGCGENYVREHEQDSTLSTVHVERNTRHDPGGVNQNIGTNNVRDSAQGFDTAGEGIALVNEHSFDQGQHVP</sequence>
<keyword evidence="1" id="KW-0812">Transmembrane</keyword>
<dbReference type="AlphaFoldDB" id="A0AA88MBX3"/>
<proteinExistence type="predicted"/>
<reference evidence="3" key="1">
    <citation type="submission" date="2023-07" db="EMBL/GenBank/DDBJ databases">
        <title>Chromosome-level Genome Assembly of Striped Snakehead (Channa striata).</title>
        <authorList>
            <person name="Liu H."/>
        </authorList>
    </citation>
    <scope>NUCLEOTIDE SEQUENCE</scope>
    <source>
        <strain evidence="3">Gz</strain>
        <tissue evidence="3">Muscle</tissue>
    </source>
</reference>
<gene>
    <name evidence="3" type="ORF">Q5P01_017216</name>
</gene>
<feature type="chain" id="PRO_5041743134" evidence="2">
    <location>
        <begin position="23"/>
        <end position="242"/>
    </location>
</feature>
<evidence type="ECO:0000313" key="4">
    <source>
        <dbReference type="Proteomes" id="UP001187415"/>
    </source>
</evidence>
<keyword evidence="4" id="KW-1185">Reference proteome</keyword>
<evidence type="ECO:0000313" key="3">
    <source>
        <dbReference type="EMBL" id="KAK2833327.1"/>
    </source>
</evidence>
<evidence type="ECO:0000256" key="1">
    <source>
        <dbReference type="SAM" id="Phobius"/>
    </source>
</evidence>